<gene>
    <name evidence="1" type="ORF">HAX54_032807</name>
</gene>
<dbReference type="Proteomes" id="UP000823775">
    <property type="component" value="Unassembled WGS sequence"/>
</dbReference>
<evidence type="ECO:0000313" key="1">
    <source>
        <dbReference type="EMBL" id="MCD9644547.1"/>
    </source>
</evidence>
<name>A0ABS8VDJ6_DATST</name>
<organism evidence="1 2">
    <name type="scientific">Datura stramonium</name>
    <name type="common">Jimsonweed</name>
    <name type="synonym">Common thornapple</name>
    <dbReference type="NCBI Taxonomy" id="4076"/>
    <lineage>
        <taxon>Eukaryota</taxon>
        <taxon>Viridiplantae</taxon>
        <taxon>Streptophyta</taxon>
        <taxon>Embryophyta</taxon>
        <taxon>Tracheophyta</taxon>
        <taxon>Spermatophyta</taxon>
        <taxon>Magnoliopsida</taxon>
        <taxon>eudicotyledons</taxon>
        <taxon>Gunneridae</taxon>
        <taxon>Pentapetalae</taxon>
        <taxon>asterids</taxon>
        <taxon>lamiids</taxon>
        <taxon>Solanales</taxon>
        <taxon>Solanaceae</taxon>
        <taxon>Solanoideae</taxon>
        <taxon>Datureae</taxon>
        <taxon>Datura</taxon>
    </lineage>
</organism>
<sequence length="134" mass="15571">MLWRKAFLNSVNQVMENEAGLVRYFRPRIELECDGLVKSLTHSTPTQILDLLSRWTMPTALNRSSILLGSLRRVIGNHDISEPFEFDMIDHIVIFFLEQPNYAEAMLRIWILSSRPNMYLKGKCTIICHSIAFD</sequence>
<accession>A0ABS8VDJ6</accession>
<evidence type="ECO:0000313" key="2">
    <source>
        <dbReference type="Proteomes" id="UP000823775"/>
    </source>
</evidence>
<proteinExistence type="predicted"/>
<keyword evidence="2" id="KW-1185">Reference proteome</keyword>
<comment type="caution">
    <text evidence="1">The sequence shown here is derived from an EMBL/GenBank/DDBJ whole genome shotgun (WGS) entry which is preliminary data.</text>
</comment>
<dbReference type="EMBL" id="JACEIK010004189">
    <property type="protein sequence ID" value="MCD9644547.1"/>
    <property type="molecule type" value="Genomic_DNA"/>
</dbReference>
<reference evidence="1 2" key="1">
    <citation type="journal article" date="2021" name="BMC Genomics">
        <title>Datura genome reveals duplications of psychoactive alkaloid biosynthetic genes and high mutation rate following tissue culture.</title>
        <authorList>
            <person name="Rajewski A."/>
            <person name="Carter-House D."/>
            <person name="Stajich J."/>
            <person name="Litt A."/>
        </authorList>
    </citation>
    <scope>NUCLEOTIDE SEQUENCE [LARGE SCALE GENOMIC DNA]</scope>
    <source>
        <strain evidence="1">AR-01</strain>
    </source>
</reference>
<protein>
    <submittedName>
        <fullName evidence="1">Uncharacterized protein</fullName>
    </submittedName>
</protein>